<organism evidence="7 8">
    <name type="scientific">Clostridium scindens (strain ATCC 35704 / DSM 5676 / VPI 13733 / 19)</name>
    <dbReference type="NCBI Taxonomy" id="411468"/>
    <lineage>
        <taxon>Bacteria</taxon>
        <taxon>Bacillati</taxon>
        <taxon>Bacillota</taxon>
        <taxon>Clostridia</taxon>
        <taxon>Lachnospirales</taxon>
        <taxon>Lachnospiraceae</taxon>
    </lineage>
</organism>
<evidence type="ECO:0000256" key="4">
    <source>
        <dbReference type="ARBA" id="ARBA00023004"/>
    </source>
</evidence>
<reference evidence="7 8" key="1">
    <citation type="journal article" date="2019" name="Appl. Environ. Microbiol.">
        <title>Clostridium scindens ATCC 35704: integration of nutritional requirements, the complete genome sequence, and global transcriptional responses to bile acids.</title>
        <authorList>
            <person name="Devendran S."/>
            <person name="Shrestha R."/>
            <person name="Alves J.M.P."/>
            <person name="Wolf P.G."/>
            <person name="Ly L."/>
            <person name="Hernandez A.G."/>
            <person name="Mendez-Garcia C."/>
            <person name="Inboden A."/>
            <person name="Wiley J."/>
            <person name="Paul O."/>
            <person name="Allen A."/>
            <person name="Springer E."/>
            <person name="Wright C.L."/>
            <person name="Fields C.J."/>
            <person name="Daniel S.L."/>
            <person name="Ridlon J.M."/>
        </authorList>
    </citation>
    <scope>NUCLEOTIDE SEQUENCE [LARGE SCALE GENOMIC DNA]</scope>
    <source>
        <strain evidence="7 8">ATCC 35704</strain>
    </source>
</reference>
<proteinExistence type="predicted"/>
<dbReference type="SUPFAM" id="SSF46548">
    <property type="entry name" value="alpha-helical ferredoxin"/>
    <property type="match status" value="1"/>
</dbReference>
<gene>
    <name evidence="7" type="ORF">HDCHBGLK_01882</name>
</gene>
<dbReference type="EMBL" id="CP036170">
    <property type="protein sequence ID" value="QBF74480.1"/>
    <property type="molecule type" value="Genomic_DNA"/>
</dbReference>
<keyword evidence="3" id="KW-0560">Oxidoreductase</keyword>
<dbReference type="GO" id="GO:0016491">
    <property type="term" value="F:oxidoreductase activity"/>
    <property type="evidence" value="ECO:0007669"/>
    <property type="project" value="UniProtKB-KW"/>
</dbReference>
<keyword evidence="5" id="KW-0411">Iron-sulfur</keyword>
<dbReference type="Proteomes" id="UP000289664">
    <property type="component" value="Chromosome"/>
</dbReference>
<dbReference type="PROSITE" id="PS00198">
    <property type="entry name" value="4FE4S_FER_1"/>
    <property type="match status" value="1"/>
</dbReference>
<dbReference type="OrthoDB" id="5241828at2"/>
<keyword evidence="2" id="KW-0479">Metal-binding</keyword>
<dbReference type="InterPro" id="IPR004017">
    <property type="entry name" value="Cys_rich_dom"/>
</dbReference>
<feature type="domain" description="Cysteine-rich" evidence="6">
    <location>
        <begin position="110"/>
        <end position="188"/>
    </location>
</feature>
<accession>A0A494WRE2</accession>
<dbReference type="Pfam" id="PF02754">
    <property type="entry name" value="CCG"/>
    <property type="match status" value="2"/>
</dbReference>
<keyword evidence="8" id="KW-1185">Reference proteome</keyword>
<dbReference type="InterPro" id="IPR051460">
    <property type="entry name" value="HdrC_iron-sulfur_subunit"/>
</dbReference>
<evidence type="ECO:0000256" key="1">
    <source>
        <dbReference type="ARBA" id="ARBA00022485"/>
    </source>
</evidence>
<evidence type="ECO:0000313" key="7">
    <source>
        <dbReference type="EMBL" id="QBF74480.1"/>
    </source>
</evidence>
<dbReference type="KEGG" id="csci:HDCHBGLK_01882"/>
<dbReference type="GO" id="GO:0005886">
    <property type="term" value="C:plasma membrane"/>
    <property type="evidence" value="ECO:0007669"/>
    <property type="project" value="TreeGrafter"/>
</dbReference>
<dbReference type="GO" id="GO:0051539">
    <property type="term" value="F:4 iron, 4 sulfur cluster binding"/>
    <property type="evidence" value="ECO:0007669"/>
    <property type="project" value="UniProtKB-KW"/>
</dbReference>
<dbReference type="AlphaFoldDB" id="A0A494WRE2"/>
<dbReference type="InterPro" id="IPR017900">
    <property type="entry name" value="4Fe4S_Fe_S_CS"/>
</dbReference>
<dbReference type="PANTHER" id="PTHR43255">
    <property type="entry name" value="IRON-SULFUR-BINDING OXIDOREDUCTASE FADF-RELATED-RELATED"/>
    <property type="match status" value="1"/>
</dbReference>
<feature type="domain" description="Cysteine-rich" evidence="6">
    <location>
        <begin position="246"/>
        <end position="292"/>
    </location>
</feature>
<name>A0A494WRE2_CLOS5</name>
<keyword evidence="4" id="KW-0408">Iron</keyword>
<evidence type="ECO:0000259" key="6">
    <source>
        <dbReference type="Pfam" id="PF02754"/>
    </source>
</evidence>
<evidence type="ECO:0000256" key="2">
    <source>
        <dbReference type="ARBA" id="ARBA00022723"/>
    </source>
</evidence>
<protein>
    <recommendedName>
        <fullName evidence="6">Cysteine-rich domain-containing protein</fullName>
    </recommendedName>
</protein>
<evidence type="ECO:0000256" key="3">
    <source>
        <dbReference type="ARBA" id="ARBA00023002"/>
    </source>
</evidence>
<dbReference type="GO" id="GO:0046872">
    <property type="term" value="F:metal ion binding"/>
    <property type="evidence" value="ECO:0007669"/>
    <property type="project" value="UniProtKB-KW"/>
</dbReference>
<sequence>MKSYINLMEGCLRCGQCTAHCDFLCKYGLDHSLDNLERLKELSFHCFMCGECAAYCPKGIDGKVIMQMIREEQTRENHGNPVIGGYEKLLEEKIDYLYQNYRLGGYKSVLFMGCNFPAYFPNSTKKLSKLFLESYDIGTIYECCGKPVRELGLTKEAGESIQRIQQRLCENQIEELITVCPNCYLYLKDKVDVRVVSIYEKIKELQIGENIDDENPYIFQPCPDRMEGFWKESVQTFFNNEIQCIKDVQCCGLGGCAKSSEPEIANGFADKIRKKGYEKIYTYCASCTGNLRRNGCEHVWHLLPVILGFPQEDADIEHNRRNRENSKYW</sequence>
<evidence type="ECO:0000256" key="5">
    <source>
        <dbReference type="ARBA" id="ARBA00023014"/>
    </source>
</evidence>
<evidence type="ECO:0000313" key="8">
    <source>
        <dbReference type="Proteomes" id="UP000289664"/>
    </source>
</evidence>
<dbReference type="PANTHER" id="PTHR43255:SF1">
    <property type="entry name" value="IRON-SULFUR-BINDING OXIDOREDUCTASE FADF-RELATED"/>
    <property type="match status" value="1"/>
</dbReference>
<keyword evidence="1" id="KW-0004">4Fe-4S</keyword>